<evidence type="ECO:0000313" key="1">
    <source>
        <dbReference type="EMBL" id="KAG5186797.1"/>
    </source>
</evidence>
<gene>
    <name evidence="1" type="ORF">JKP88DRAFT_254317</name>
</gene>
<organism evidence="1 2">
    <name type="scientific">Tribonema minus</name>
    <dbReference type="NCBI Taxonomy" id="303371"/>
    <lineage>
        <taxon>Eukaryota</taxon>
        <taxon>Sar</taxon>
        <taxon>Stramenopiles</taxon>
        <taxon>Ochrophyta</taxon>
        <taxon>PX clade</taxon>
        <taxon>Xanthophyceae</taxon>
        <taxon>Tribonematales</taxon>
        <taxon>Tribonemataceae</taxon>
        <taxon>Tribonema</taxon>
    </lineage>
</organism>
<reference evidence="1" key="1">
    <citation type="submission" date="2021-02" db="EMBL/GenBank/DDBJ databases">
        <title>First Annotated Genome of the Yellow-green Alga Tribonema minus.</title>
        <authorList>
            <person name="Mahan K.M."/>
        </authorList>
    </citation>
    <scope>NUCLEOTIDE SEQUENCE</scope>
    <source>
        <strain evidence="1">UTEX B ZZ1240</strain>
    </source>
</reference>
<accession>A0A835Z3A9</accession>
<comment type="caution">
    <text evidence="1">The sequence shown here is derived from an EMBL/GenBank/DDBJ whole genome shotgun (WGS) entry which is preliminary data.</text>
</comment>
<dbReference type="EMBL" id="JAFCMP010000102">
    <property type="protein sequence ID" value="KAG5186797.1"/>
    <property type="molecule type" value="Genomic_DNA"/>
</dbReference>
<sequence>MSGSNSTRINAPQAEVNKPGVVACDDDWASVGAQTFKKKQPWRYLVWAAVSKQKETRDFRDSASGIADAFDVAITLPTAPEDVLQRYMMGLQLQALFDTVDLSALSKAGRSSASEVFVAVHSLLFWPSFDPETRFKPSGPLSRMPRAIARKVATELGVPVVTACRPSTITLLRMADASVATDCDPVMMLRACLGHALASSAQPLPDPTALKEQRAADHTEYYEALAQTNPQLYKVFVTEHAAYMVEGLLHHMQSTDTKRAFLIVGMRHKRAVGQYLTEKNSAQEPEVALSPAEVVALVQE</sequence>
<keyword evidence="2" id="KW-1185">Reference proteome</keyword>
<name>A0A835Z3A9_9STRA</name>
<protein>
    <submittedName>
        <fullName evidence="1">Uncharacterized protein</fullName>
    </submittedName>
</protein>
<evidence type="ECO:0000313" key="2">
    <source>
        <dbReference type="Proteomes" id="UP000664859"/>
    </source>
</evidence>
<dbReference type="AlphaFoldDB" id="A0A835Z3A9"/>
<proteinExistence type="predicted"/>
<dbReference type="Proteomes" id="UP000664859">
    <property type="component" value="Unassembled WGS sequence"/>
</dbReference>